<proteinExistence type="inferred from homology"/>
<keyword evidence="5 11" id="KW-0812">Transmembrane</keyword>
<dbReference type="PANTHER" id="PTHR30046">
    <property type="entry name" value="FLAGELLAR M-RING PROTEIN"/>
    <property type="match status" value="1"/>
</dbReference>
<keyword evidence="4" id="KW-1003">Cell membrane</keyword>
<feature type="transmembrane region" description="Helical" evidence="11">
    <location>
        <begin position="441"/>
        <end position="462"/>
    </location>
</feature>
<evidence type="ECO:0000256" key="10">
    <source>
        <dbReference type="SAM" id="MobiDB-lite"/>
    </source>
</evidence>
<dbReference type="PIRSF" id="PIRSF004862">
    <property type="entry name" value="FliF"/>
    <property type="match status" value="1"/>
</dbReference>
<feature type="transmembrane region" description="Helical" evidence="11">
    <location>
        <begin position="25"/>
        <end position="45"/>
    </location>
</feature>
<keyword evidence="14" id="KW-0282">Flagellum</keyword>
<gene>
    <name evidence="14" type="primary">fliF</name>
    <name evidence="14" type="ORF">KB449_14700</name>
</gene>
<comment type="function">
    <text evidence="9">The M ring may be actively involved in energy transduction.</text>
</comment>
<dbReference type="InterPro" id="IPR043427">
    <property type="entry name" value="YscJ/FliF"/>
</dbReference>
<dbReference type="Proteomes" id="UP001161691">
    <property type="component" value="Unassembled WGS sequence"/>
</dbReference>
<evidence type="ECO:0000256" key="7">
    <source>
        <dbReference type="ARBA" id="ARBA00023136"/>
    </source>
</evidence>
<dbReference type="InterPro" id="IPR045851">
    <property type="entry name" value="AMP-bd_C_sf"/>
</dbReference>
<evidence type="ECO:0000256" key="1">
    <source>
        <dbReference type="ARBA" id="ARBA00004117"/>
    </source>
</evidence>
<evidence type="ECO:0000256" key="5">
    <source>
        <dbReference type="ARBA" id="ARBA00022692"/>
    </source>
</evidence>
<comment type="similarity">
    <text evidence="3 9">Belongs to the FliF family.</text>
</comment>
<keyword evidence="14" id="KW-0966">Cell projection</keyword>
<name>A0ABT6TJV2_9BACL</name>
<comment type="subcellular location">
    <subcellularLocation>
        <location evidence="1 9">Bacterial flagellum basal body</location>
    </subcellularLocation>
    <subcellularLocation>
        <location evidence="2">Cell membrane</location>
        <topology evidence="2">Multi-pass membrane protein</topology>
    </subcellularLocation>
</comment>
<feature type="compositionally biased region" description="Gly residues" evidence="10">
    <location>
        <begin position="314"/>
        <end position="324"/>
    </location>
</feature>
<organism evidence="14 15">
    <name type="scientific">Cohnella hashimotonis</name>
    <dbReference type="NCBI Taxonomy" id="2826895"/>
    <lineage>
        <taxon>Bacteria</taxon>
        <taxon>Bacillati</taxon>
        <taxon>Bacillota</taxon>
        <taxon>Bacilli</taxon>
        <taxon>Bacillales</taxon>
        <taxon>Paenibacillaceae</taxon>
        <taxon>Cohnella</taxon>
    </lineage>
</organism>
<evidence type="ECO:0000313" key="14">
    <source>
        <dbReference type="EMBL" id="MDI4646224.1"/>
    </source>
</evidence>
<protein>
    <recommendedName>
        <fullName evidence="9">Flagellar M-ring protein</fullName>
    </recommendedName>
</protein>
<evidence type="ECO:0000259" key="12">
    <source>
        <dbReference type="Pfam" id="PF01514"/>
    </source>
</evidence>
<evidence type="ECO:0000256" key="3">
    <source>
        <dbReference type="ARBA" id="ARBA00007971"/>
    </source>
</evidence>
<feature type="compositionally biased region" description="Low complexity" evidence="10">
    <location>
        <begin position="340"/>
        <end position="351"/>
    </location>
</feature>
<keyword evidence="6 11" id="KW-1133">Transmembrane helix</keyword>
<dbReference type="PANTHER" id="PTHR30046:SF0">
    <property type="entry name" value="FLAGELLAR M-RING PROTEIN"/>
    <property type="match status" value="1"/>
</dbReference>
<evidence type="ECO:0000256" key="8">
    <source>
        <dbReference type="ARBA" id="ARBA00023143"/>
    </source>
</evidence>
<evidence type="ECO:0000256" key="2">
    <source>
        <dbReference type="ARBA" id="ARBA00004651"/>
    </source>
</evidence>
<dbReference type="NCBIfam" id="TIGR00206">
    <property type="entry name" value="fliF"/>
    <property type="match status" value="1"/>
</dbReference>
<evidence type="ECO:0000256" key="9">
    <source>
        <dbReference type="PIRNR" id="PIRNR004862"/>
    </source>
</evidence>
<keyword evidence="15" id="KW-1185">Reference proteome</keyword>
<keyword evidence="7 11" id="KW-0472">Membrane</keyword>
<dbReference type="InterPro" id="IPR013556">
    <property type="entry name" value="Flag_M-ring_C"/>
</dbReference>
<feature type="domain" description="Flagellar M-ring C-terminal" evidence="13">
    <location>
        <begin position="261"/>
        <end position="398"/>
    </location>
</feature>
<feature type="region of interest" description="Disordered" evidence="10">
    <location>
        <begin position="304"/>
        <end position="359"/>
    </location>
</feature>
<feature type="domain" description="Flagellar M-ring N-terminal" evidence="12">
    <location>
        <begin position="46"/>
        <end position="222"/>
    </location>
</feature>
<sequence>MNERWARFRDRLIGFWNQYSKKQKWILASSAAFILIFIIFISYLLTRTEYELAFQDLDSGDAAAIMEYLNGSGVPYKLGNGGTSISVPSASADKVRVDVGSQGLVQNGSIGFEELSQSSSTIGTTDQEFKVKYRNALNGEVQQLLQGMQGVKKAKVLINLPEESVFLNDSDKELATASVQITFKPGYRPKQEEIDSYYKLVKTSVPNLEYDGITITSTTGDLAPSAKLGGTGAVGGSGLDEQFAIQKQYESSVKANIQQILAKTVGMDNYVVSVVSTLNFDQRSTQLNLVKPLDNNDNKGIIISEQTQSESTTGGTGTAGGVAGTGSTDVPNYPSGGTSGTASSESTSGTTNYEPSRETTNIAYAPYQVKDLAISVAVDSTVMTPEKQTQLEQMLRNNVRILLADSGQSLTDADLANRVSLVSQAFSDESAGSNGVSASSLWLAGIGVAALAVLGGAGYLVYRRRRNAREAEQAALQEQLDAPRAELPTIDIESVTNESQVRKQLEGLAKRKPDEFVNLLRTWLVDE</sequence>
<reference evidence="14" key="1">
    <citation type="submission" date="2023-04" db="EMBL/GenBank/DDBJ databases">
        <title>Comparative genomic analysis of Cohnella hashimotonis sp. nov., isolated from the International Space Station.</title>
        <authorList>
            <person name="Venkateswaran K."/>
            <person name="Simpson A."/>
        </authorList>
    </citation>
    <scope>NUCLEOTIDE SEQUENCE</scope>
    <source>
        <strain evidence="14">F6_2S_P_1</strain>
    </source>
</reference>
<evidence type="ECO:0000256" key="4">
    <source>
        <dbReference type="ARBA" id="ARBA00022475"/>
    </source>
</evidence>
<dbReference type="RefSeq" id="WP_282909095.1">
    <property type="nucleotide sequence ID" value="NZ_JAGRPV010000001.1"/>
</dbReference>
<accession>A0ABT6TJV2</accession>
<evidence type="ECO:0000256" key="11">
    <source>
        <dbReference type="SAM" id="Phobius"/>
    </source>
</evidence>
<dbReference type="InterPro" id="IPR006182">
    <property type="entry name" value="FliF_N_dom"/>
</dbReference>
<dbReference type="EMBL" id="JAGRPV010000001">
    <property type="protein sequence ID" value="MDI4646224.1"/>
    <property type="molecule type" value="Genomic_DNA"/>
</dbReference>
<keyword evidence="14" id="KW-0969">Cilium</keyword>
<dbReference type="InterPro" id="IPR000067">
    <property type="entry name" value="FlgMring_FliF"/>
</dbReference>
<dbReference type="Pfam" id="PF08345">
    <property type="entry name" value="YscJ_FliF_C"/>
    <property type="match status" value="1"/>
</dbReference>
<dbReference type="PRINTS" id="PR01009">
    <property type="entry name" value="FLGMRINGFLIF"/>
</dbReference>
<dbReference type="Gene3D" id="3.30.300.30">
    <property type="match status" value="1"/>
</dbReference>
<dbReference type="Pfam" id="PF01514">
    <property type="entry name" value="YscJ_FliF"/>
    <property type="match status" value="1"/>
</dbReference>
<comment type="caution">
    <text evidence="14">The sequence shown here is derived from an EMBL/GenBank/DDBJ whole genome shotgun (WGS) entry which is preliminary data.</text>
</comment>
<evidence type="ECO:0000256" key="6">
    <source>
        <dbReference type="ARBA" id="ARBA00022989"/>
    </source>
</evidence>
<evidence type="ECO:0000313" key="15">
    <source>
        <dbReference type="Proteomes" id="UP001161691"/>
    </source>
</evidence>
<feature type="compositionally biased region" description="Low complexity" evidence="10">
    <location>
        <begin position="304"/>
        <end position="313"/>
    </location>
</feature>
<keyword evidence="8 9" id="KW-0975">Bacterial flagellum</keyword>
<evidence type="ECO:0000259" key="13">
    <source>
        <dbReference type="Pfam" id="PF08345"/>
    </source>
</evidence>